<name>A0A1N7L8K2_9FLAO</name>
<accession>A0A1N7L8K2</accession>
<dbReference type="STRING" id="373668.SAMN05421786_1011099"/>
<evidence type="ECO:0000256" key="1">
    <source>
        <dbReference type="SAM" id="SignalP"/>
    </source>
</evidence>
<dbReference type="EMBL" id="FTOL01000001">
    <property type="protein sequence ID" value="SIS70168.1"/>
    <property type="molecule type" value="Genomic_DNA"/>
</dbReference>
<evidence type="ECO:0000313" key="3">
    <source>
        <dbReference type="Proteomes" id="UP000186744"/>
    </source>
</evidence>
<dbReference type="Pfam" id="PF20130">
    <property type="entry name" value="DUF6520"/>
    <property type="match status" value="1"/>
</dbReference>
<reference evidence="3" key="1">
    <citation type="submission" date="2017-01" db="EMBL/GenBank/DDBJ databases">
        <authorList>
            <person name="Varghese N."/>
            <person name="Submissions S."/>
        </authorList>
    </citation>
    <scope>NUCLEOTIDE SEQUENCE [LARGE SCALE GENOMIC DNA]</scope>
    <source>
        <strain evidence="3">DSM 18017</strain>
    </source>
</reference>
<organism evidence="2 3">
    <name type="scientific">Chryseobacterium ureilyticum</name>
    <dbReference type="NCBI Taxonomy" id="373668"/>
    <lineage>
        <taxon>Bacteria</taxon>
        <taxon>Pseudomonadati</taxon>
        <taxon>Bacteroidota</taxon>
        <taxon>Flavobacteriia</taxon>
        <taxon>Flavobacteriales</taxon>
        <taxon>Weeksellaceae</taxon>
        <taxon>Chryseobacterium group</taxon>
        <taxon>Chryseobacterium</taxon>
    </lineage>
</organism>
<sequence length="86" mass="9097">MKKLMIPAALVLLGTGAAFATKAANTNRSMVIPTYRMDPESGLCVQVGQECSTVQNVVCRWSADGMTPLHSAPISPTECGSVLFKP</sequence>
<dbReference type="AlphaFoldDB" id="A0A1N7L8K2"/>
<proteinExistence type="predicted"/>
<keyword evidence="3" id="KW-1185">Reference proteome</keyword>
<feature type="chain" id="PRO_5013315143" description="DUF333 domain-containing protein" evidence="1">
    <location>
        <begin position="21"/>
        <end position="86"/>
    </location>
</feature>
<dbReference type="OrthoDB" id="1260025at2"/>
<evidence type="ECO:0008006" key="4">
    <source>
        <dbReference type="Google" id="ProtNLM"/>
    </source>
</evidence>
<evidence type="ECO:0000313" key="2">
    <source>
        <dbReference type="EMBL" id="SIS70168.1"/>
    </source>
</evidence>
<gene>
    <name evidence="2" type="ORF">SAMN05421786_1011099</name>
</gene>
<dbReference type="InterPro" id="IPR045391">
    <property type="entry name" value="DUF6520"/>
</dbReference>
<keyword evidence="1" id="KW-0732">Signal</keyword>
<protein>
    <recommendedName>
        <fullName evidence="4">DUF333 domain-containing protein</fullName>
    </recommendedName>
</protein>
<dbReference type="Proteomes" id="UP000186744">
    <property type="component" value="Unassembled WGS sequence"/>
</dbReference>
<feature type="signal peptide" evidence="1">
    <location>
        <begin position="1"/>
        <end position="20"/>
    </location>
</feature>